<keyword evidence="12" id="KW-0479">Metal-binding</keyword>
<keyword evidence="12" id="KW-0813">Transport</keyword>
<dbReference type="OrthoDB" id="9806299at2"/>
<feature type="transmembrane region" description="Helical" evidence="12">
    <location>
        <begin position="35"/>
        <end position="53"/>
    </location>
</feature>
<evidence type="ECO:0000256" key="9">
    <source>
        <dbReference type="ARBA" id="ARBA00023303"/>
    </source>
</evidence>
<sequence>MNWLLVAAGGAIGASLRYGAGVWLIKPNGFFPWTTWWVNVAGCFLAGVFFAWSQKYPVLQQEGRLFLMVGILGGFTTFSSFGLETFQLLKQGHIGLALAYVCTSVIVGVMALAIGFYVLQYMLKA</sequence>
<keyword evidence="9 12" id="KW-0407">Ion channel</keyword>
<evidence type="ECO:0000256" key="7">
    <source>
        <dbReference type="ARBA" id="ARBA00023065"/>
    </source>
</evidence>
<dbReference type="HAMAP" id="MF_00454">
    <property type="entry name" value="FluC"/>
    <property type="match status" value="1"/>
</dbReference>
<dbReference type="PANTHER" id="PTHR28259:SF1">
    <property type="entry name" value="FLUORIDE EXPORT PROTEIN 1-RELATED"/>
    <property type="match status" value="1"/>
</dbReference>
<feature type="binding site" evidence="12">
    <location>
        <position position="76"/>
    </location>
    <ligand>
        <name>Na(+)</name>
        <dbReference type="ChEBI" id="CHEBI:29101"/>
        <note>structural</note>
    </ligand>
</feature>
<keyword evidence="2 12" id="KW-1003">Cell membrane</keyword>
<dbReference type="NCBIfam" id="TIGR00494">
    <property type="entry name" value="crcB"/>
    <property type="match status" value="1"/>
</dbReference>
<proteinExistence type="inferred from homology"/>
<evidence type="ECO:0000256" key="1">
    <source>
        <dbReference type="ARBA" id="ARBA00004651"/>
    </source>
</evidence>
<dbReference type="PANTHER" id="PTHR28259">
    <property type="entry name" value="FLUORIDE EXPORT PROTEIN 1-RELATED"/>
    <property type="match status" value="1"/>
</dbReference>
<protein>
    <recommendedName>
        <fullName evidence="12">Fluoride-specific ion channel FluC</fullName>
    </recommendedName>
</protein>
<evidence type="ECO:0000256" key="2">
    <source>
        <dbReference type="ARBA" id="ARBA00022475"/>
    </source>
</evidence>
<accession>A0A3A8EEZ7</accession>
<evidence type="ECO:0000256" key="5">
    <source>
        <dbReference type="ARBA" id="ARBA00022989"/>
    </source>
</evidence>
<keyword evidence="5 12" id="KW-1133">Transmembrane helix</keyword>
<dbReference type="GO" id="GO:0005886">
    <property type="term" value="C:plasma membrane"/>
    <property type="evidence" value="ECO:0007669"/>
    <property type="project" value="UniProtKB-SubCell"/>
</dbReference>
<keyword evidence="14" id="KW-1185">Reference proteome</keyword>
<evidence type="ECO:0000256" key="10">
    <source>
        <dbReference type="ARBA" id="ARBA00035120"/>
    </source>
</evidence>
<evidence type="ECO:0000256" key="11">
    <source>
        <dbReference type="ARBA" id="ARBA00035585"/>
    </source>
</evidence>
<organism evidence="13 14">
    <name type="scientific">Acinetobacter tianfuensis</name>
    <dbReference type="NCBI Taxonomy" id="2419603"/>
    <lineage>
        <taxon>Bacteria</taxon>
        <taxon>Pseudomonadati</taxon>
        <taxon>Pseudomonadota</taxon>
        <taxon>Gammaproteobacteria</taxon>
        <taxon>Moraxellales</taxon>
        <taxon>Moraxellaceae</taxon>
        <taxon>Acinetobacter</taxon>
    </lineage>
</organism>
<keyword evidence="4 12" id="KW-0812">Transmembrane</keyword>
<evidence type="ECO:0000256" key="3">
    <source>
        <dbReference type="ARBA" id="ARBA00022519"/>
    </source>
</evidence>
<keyword evidence="8 12" id="KW-0472">Membrane</keyword>
<keyword evidence="6 12" id="KW-0915">Sodium</keyword>
<keyword evidence="3" id="KW-0997">Cell inner membrane</keyword>
<comment type="activity regulation">
    <text evidence="12">Na(+) is not transported, but it plays an essential structural role and its presence is essential for fluoride channel function.</text>
</comment>
<dbReference type="RefSeq" id="WP_120403658.1">
    <property type="nucleotide sequence ID" value="NZ_RAXV01000042.1"/>
</dbReference>
<evidence type="ECO:0000256" key="4">
    <source>
        <dbReference type="ARBA" id="ARBA00022692"/>
    </source>
</evidence>
<dbReference type="InterPro" id="IPR003691">
    <property type="entry name" value="FluC"/>
</dbReference>
<dbReference type="AlphaFoldDB" id="A0A3A8EEZ7"/>
<keyword evidence="7 12" id="KW-0406">Ion transport</keyword>
<comment type="similarity">
    <text evidence="10 12">Belongs to the fluoride channel Fluc/FEX (TC 1.A.43) family.</text>
</comment>
<evidence type="ECO:0000256" key="12">
    <source>
        <dbReference type="HAMAP-Rule" id="MF_00454"/>
    </source>
</evidence>
<dbReference type="GO" id="GO:0046872">
    <property type="term" value="F:metal ion binding"/>
    <property type="evidence" value="ECO:0007669"/>
    <property type="project" value="UniProtKB-KW"/>
</dbReference>
<dbReference type="GO" id="GO:0062054">
    <property type="term" value="F:fluoride channel activity"/>
    <property type="evidence" value="ECO:0007669"/>
    <property type="project" value="UniProtKB-UniRule"/>
</dbReference>
<name>A0A3A8EEZ7_9GAMM</name>
<comment type="function">
    <text evidence="12">Fluoride-specific ion channel. Important for reducing fluoride concentration in the cell, thus reducing its toxicity.</text>
</comment>
<evidence type="ECO:0000256" key="6">
    <source>
        <dbReference type="ARBA" id="ARBA00023053"/>
    </source>
</evidence>
<evidence type="ECO:0000313" key="14">
    <source>
        <dbReference type="Proteomes" id="UP000282388"/>
    </source>
</evidence>
<feature type="transmembrane region" description="Helical" evidence="12">
    <location>
        <begin position="95"/>
        <end position="119"/>
    </location>
</feature>
<feature type="binding site" evidence="12">
    <location>
        <position position="73"/>
    </location>
    <ligand>
        <name>Na(+)</name>
        <dbReference type="ChEBI" id="CHEBI:29101"/>
        <note>structural</note>
    </ligand>
</feature>
<comment type="catalytic activity">
    <reaction evidence="11">
        <text>fluoride(in) = fluoride(out)</text>
        <dbReference type="Rhea" id="RHEA:76159"/>
        <dbReference type="ChEBI" id="CHEBI:17051"/>
    </reaction>
    <physiologicalReaction direction="left-to-right" evidence="11">
        <dbReference type="Rhea" id="RHEA:76160"/>
    </physiologicalReaction>
</comment>
<dbReference type="Proteomes" id="UP000282388">
    <property type="component" value="Unassembled WGS sequence"/>
</dbReference>
<dbReference type="Pfam" id="PF02537">
    <property type="entry name" value="CRCB"/>
    <property type="match status" value="1"/>
</dbReference>
<comment type="subcellular location">
    <subcellularLocation>
        <location evidence="1 12">Cell membrane</location>
        <topology evidence="1 12">Multi-pass membrane protein</topology>
    </subcellularLocation>
</comment>
<gene>
    <name evidence="12 13" type="primary">crcB</name>
    <name evidence="12" type="synonym">fluC</name>
    <name evidence="13" type="ORF">D7V32_15090</name>
</gene>
<evidence type="ECO:0000313" key="13">
    <source>
        <dbReference type="EMBL" id="RKG29420.1"/>
    </source>
</evidence>
<reference evidence="13 14" key="1">
    <citation type="submission" date="2018-09" db="EMBL/GenBank/DDBJ databases">
        <title>The draft genome of Acinetobacter spp. strains.</title>
        <authorList>
            <person name="Qin J."/>
            <person name="Feng Y."/>
            <person name="Zong Z."/>
        </authorList>
    </citation>
    <scope>NUCLEOTIDE SEQUENCE [LARGE SCALE GENOMIC DNA]</scope>
    <source>
        <strain evidence="13 14">WCHAc060012</strain>
    </source>
</reference>
<evidence type="ECO:0000256" key="8">
    <source>
        <dbReference type="ARBA" id="ARBA00023136"/>
    </source>
</evidence>
<dbReference type="EMBL" id="RAXV01000042">
    <property type="protein sequence ID" value="RKG29420.1"/>
    <property type="molecule type" value="Genomic_DNA"/>
</dbReference>
<comment type="caution">
    <text evidence="13">The sequence shown here is derived from an EMBL/GenBank/DDBJ whole genome shotgun (WGS) entry which is preliminary data.</text>
</comment>
<dbReference type="GO" id="GO:0140114">
    <property type="term" value="P:cellular detoxification of fluoride"/>
    <property type="evidence" value="ECO:0007669"/>
    <property type="project" value="UniProtKB-UniRule"/>
</dbReference>
<feature type="transmembrane region" description="Helical" evidence="12">
    <location>
        <begin position="65"/>
        <end position="83"/>
    </location>
</feature>